<evidence type="ECO:0000313" key="2">
    <source>
        <dbReference type="EnsemblMetazoa" id="ACUA007881-PA"/>
    </source>
</evidence>
<evidence type="ECO:0000313" key="3">
    <source>
        <dbReference type="Proteomes" id="UP000075883"/>
    </source>
</evidence>
<organism evidence="2 3">
    <name type="scientific">Anopheles culicifacies</name>
    <dbReference type="NCBI Taxonomy" id="139723"/>
    <lineage>
        <taxon>Eukaryota</taxon>
        <taxon>Metazoa</taxon>
        <taxon>Ecdysozoa</taxon>
        <taxon>Arthropoda</taxon>
        <taxon>Hexapoda</taxon>
        <taxon>Insecta</taxon>
        <taxon>Pterygota</taxon>
        <taxon>Neoptera</taxon>
        <taxon>Endopterygota</taxon>
        <taxon>Diptera</taxon>
        <taxon>Nematocera</taxon>
        <taxon>Culicoidea</taxon>
        <taxon>Culicidae</taxon>
        <taxon>Anophelinae</taxon>
        <taxon>Anopheles</taxon>
        <taxon>culicifacies species complex</taxon>
    </lineage>
</organism>
<dbReference type="EMBL" id="AXCM01001881">
    <property type="status" value="NOT_ANNOTATED_CDS"/>
    <property type="molecule type" value="Genomic_DNA"/>
</dbReference>
<reference evidence="2" key="2">
    <citation type="submission" date="2020-05" db="UniProtKB">
        <authorList>
            <consortium name="EnsemblMetazoa"/>
        </authorList>
    </citation>
    <scope>IDENTIFICATION</scope>
    <source>
        <strain evidence="2">A-37</strain>
    </source>
</reference>
<keyword evidence="3" id="KW-1185">Reference proteome</keyword>
<reference evidence="3" key="1">
    <citation type="submission" date="2013-09" db="EMBL/GenBank/DDBJ databases">
        <title>The Genome Sequence of Anopheles culicifacies species A.</title>
        <authorList>
            <consortium name="The Broad Institute Genomics Platform"/>
            <person name="Neafsey D.E."/>
            <person name="Besansky N."/>
            <person name="Howell P."/>
            <person name="Walton C."/>
            <person name="Young S.K."/>
            <person name="Zeng Q."/>
            <person name="Gargeya S."/>
            <person name="Fitzgerald M."/>
            <person name="Haas B."/>
            <person name="Abouelleil A."/>
            <person name="Allen A.W."/>
            <person name="Alvarado L."/>
            <person name="Arachchi H.M."/>
            <person name="Berlin A.M."/>
            <person name="Chapman S.B."/>
            <person name="Gainer-Dewar J."/>
            <person name="Goldberg J."/>
            <person name="Griggs A."/>
            <person name="Gujja S."/>
            <person name="Hansen M."/>
            <person name="Howarth C."/>
            <person name="Imamovic A."/>
            <person name="Ireland A."/>
            <person name="Larimer J."/>
            <person name="McCowan C."/>
            <person name="Murphy C."/>
            <person name="Pearson M."/>
            <person name="Poon T.W."/>
            <person name="Priest M."/>
            <person name="Roberts A."/>
            <person name="Saif S."/>
            <person name="Shea T."/>
            <person name="Sisk P."/>
            <person name="Sykes S."/>
            <person name="Wortman J."/>
            <person name="Nusbaum C."/>
            <person name="Birren B."/>
        </authorList>
    </citation>
    <scope>NUCLEOTIDE SEQUENCE [LARGE SCALE GENOMIC DNA]</scope>
    <source>
        <strain evidence="3">A-37</strain>
    </source>
</reference>
<dbReference type="EnsemblMetazoa" id="ACUA007881-RA">
    <property type="protein sequence ID" value="ACUA007881-PA"/>
    <property type="gene ID" value="ACUA007881"/>
</dbReference>
<sequence>MKVLLLLVLLSVAITAIAADRDETLRVFTELKRVKKGRSFGAADDFVSVVQSDLLLAEEEYVRSSIDGESTILQELATAEAQASGPHCVDFIRQKTGLMLNLAGVSYTSCLQRVDDALYEKLSKATNGAVTRAQYDQANMLNAFRGENIFVDPGRIRGKLQTRMRATLRLPSLSAPTLVQIHEELDEVKDQFVECMKEARAGLDTSLEGTSKQFQVVCAKKQQ</sequence>
<evidence type="ECO:0000256" key="1">
    <source>
        <dbReference type="SAM" id="SignalP"/>
    </source>
</evidence>
<dbReference type="Proteomes" id="UP000075883">
    <property type="component" value="Unassembled WGS sequence"/>
</dbReference>
<feature type="signal peptide" evidence="1">
    <location>
        <begin position="1"/>
        <end position="19"/>
    </location>
</feature>
<accession>A0A182M2J2</accession>
<keyword evidence="1" id="KW-0732">Signal</keyword>
<proteinExistence type="predicted"/>
<protein>
    <recommendedName>
        <fullName evidence="4">Protein TsetseEP domain-containing protein</fullName>
    </recommendedName>
</protein>
<feature type="chain" id="PRO_5008127763" description="Protein TsetseEP domain-containing protein" evidence="1">
    <location>
        <begin position="20"/>
        <end position="223"/>
    </location>
</feature>
<name>A0A182M2J2_9DIPT</name>
<dbReference type="VEuPathDB" id="VectorBase:ACUA007881"/>
<dbReference type="AlphaFoldDB" id="A0A182M2J2"/>
<evidence type="ECO:0008006" key="4">
    <source>
        <dbReference type="Google" id="ProtNLM"/>
    </source>
</evidence>